<dbReference type="AlphaFoldDB" id="A0A096B523"/>
<evidence type="ECO:0008006" key="3">
    <source>
        <dbReference type="Google" id="ProtNLM"/>
    </source>
</evidence>
<protein>
    <recommendedName>
        <fullName evidence="3">Cyclase</fullName>
    </recommendedName>
</protein>
<dbReference type="GO" id="GO:0004061">
    <property type="term" value="F:arylformamidase activity"/>
    <property type="evidence" value="ECO:0007669"/>
    <property type="project" value="InterPro"/>
</dbReference>
<gene>
    <name evidence="1" type="ORF">HMPREF9460_03162</name>
</gene>
<dbReference type="PANTHER" id="PTHR43564">
    <property type="entry name" value="KYNURENINE FORMAMIDASE-LIKE PROTEIN"/>
    <property type="match status" value="1"/>
</dbReference>
<dbReference type="InterPro" id="IPR007325">
    <property type="entry name" value="KFase/CYL"/>
</dbReference>
<evidence type="ECO:0000313" key="2">
    <source>
        <dbReference type="Proteomes" id="UP000029585"/>
    </source>
</evidence>
<dbReference type="RefSeq" id="WP_007488393.1">
    <property type="nucleotide sequence ID" value="NZ_KN174165.1"/>
</dbReference>
<dbReference type="GO" id="GO:0019441">
    <property type="term" value="P:L-tryptophan catabolic process to kynurenine"/>
    <property type="evidence" value="ECO:0007669"/>
    <property type="project" value="InterPro"/>
</dbReference>
<organism evidence="1 2">
    <name type="scientific">Flavonifractor plautii 1_3_50AFAA</name>
    <dbReference type="NCBI Taxonomy" id="742738"/>
    <lineage>
        <taxon>Bacteria</taxon>
        <taxon>Bacillati</taxon>
        <taxon>Bacillota</taxon>
        <taxon>Clostridia</taxon>
        <taxon>Eubacteriales</taxon>
        <taxon>Oscillospiraceae</taxon>
        <taxon>Flavonifractor</taxon>
    </lineage>
</organism>
<accession>A0A096B523</accession>
<dbReference type="GeneID" id="63971368"/>
<comment type="caution">
    <text evidence="1">The sequence shown here is derived from an EMBL/GenBank/DDBJ whole genome shotgun (WGS) entry which is preliminary data.</text>
</comment>
<dbReference type="Proteomes" id="UP000029585">
    <property type="component" value="Unassembled WGS sequence"/>
</dbReference>
<dbReference type="Gene3D" id="3.50.30.50">
    <property type="entry name" value="Putative cyclase"/>
    <property type="match status" value="1"/>
</dbReference>
<dbReference type="PATRIC" id="fig|742738.3.peg.3253"/>
<dbReference type="SUPFAM" id="SSF102198">
    <property type="entry name" value="Putative cyclase"/>
    <property type="match status" value="1"/>
</dbReference>
<sequence>MKIIDLSIPIEDGLPSDPPIQIPKIQYCNHKDTAEQMAGFFKGCTVEDLPEGNGWGIEFLQVCTHSGTHVDAPYHYYPTMNGGERAWTIDEVPLDWFVGDGVVMDFHDKPDGYKITAKDVEEYFQKINYTLKPGDIVFLRTDADDRWGKPEYLVAGAGMSYEATMWLLERGVRVVGTDGWSWDVPLPFEGEEFEKNHDASIIWEAHRVGRDKAYCHIEKLTNLDQLPVTGFKVSCFPVSIKAASAGWARVVAFVE</sequence>
<name>A0A096B523_FLAPL</name>
<dbReference type="eggNOG" id="COG1878">
    <property type="taxonomic scope" value="Bacteria"/>
</dbReference>
<dbReference type="PANTHER" id="PTHR43564:SF2">
    <property type="entry name" value="BLR6059 PROTEIN"/>
    <property type="match status" value="1"/>
</dbReference>
<evidence type="ECO:0000313" key="1">
    <source>
        <dbReference type="EMBL" id="KGF54066.1"/>
    </source>
</evidence>
<proteinExistence type="predicted"/>
<dbReference type="HOGENOM" id="CLU_030671_3_3_9"/>
<dbReference type="Pfam" id="PF04199">
    <property type="entry name" value="Cyclase"/>
    <property type="match status" value="1"/>
</dbReference>
<dbReference type="EMBL" id="ADLO01000096">
    <property type="protein sequence ID" value="KGF54066.1"/>
    <property type="molecule type" value="Genomic_DNA"/>
</dbReference>
<keyword evidence="2" id="KW-1185">Reference proteome</keyword>
<reference evidence="1 2" key="1">
    <citation type="submission" date="2011-08" db="EMBL/GenBank/DDBJ databases">
        <title>The Genome Sequence of Clostridium orbiscindens 1_3_50AFAA.</title>
        <authorList>
            <consortium name="The Broad Institute Genome Sequencing Platform"/>
            <person name="Earl A."/>
            <person name="Ward D."/>
            <person name="Feldgarden M."/>
            <person name="Gevers D."/>
            <person name="Daigneault M."/>
            <person name="Strauss J."/>
            <person name="Allen-Vercoe E."/>
            <person name="Young S.K."/>
            <person name="Zeng Q."/>
            <person name="Gargeya S."/>
            <person name="Fitzgerald M."/>
            <person name="Haas B."/>
            <person name="Abouelleil A."/>
            <person name="Alvarado L."/>
            <person name="Arachchi H.M."/>
            <person name="Berlin A."/>
            <person name="Brown A."/>
            <person name="Chapman S.B."/>
            <person name="Chen Z."/>
            <person name="Dunbar C."/>
            <person name="Freedman E."/>
            <person name="Gearin G."/>
            <person name="Gellesch M."/>
            <person name="Goldberg J."/>
            <person name="Griggs A."/>
            <person name="Gujja S."/>
            <person name="Heiman D."/>
            <person name="Howarth C."/>
            <person name="Larson L."/>
            <person name="Lui A."/>
            <person name="MacDonald P.J.P."/>
            <person name="Montmayeur A."/>
            <person name="Murphy C."/>
            <person name="Neiman D."/>
            <person name="Pearson M."/>
            <person name="Priest M."/>
            <person name="Roberts A."/>
            <person name="Saif S."/>
            <person name="Shea T."/>
            <person name="Shenoy N."/>
            <person name="Sisk P."/>
            <person name="Stolte C."/>
            <person name="Sykes S."/>
            <person name="Wortman J."/>
            <person name="Nusbaum C."/>
            <person name="Birren B."/>
        </authorList>
    </citation>
    <scope>NUCLEOTIDE SEQUENCE [LARGE SCALE GENOMIC DNA]</scope>
    <source>
        <strain evidence="1 2">1_3_50AFAA</strain>
    </source>
</reference>
<dbReference type="InterPro" id="IPR037175">
    <property type="entry name" value="KFase_sf"/>
</dbReference>